<organism evidence="2">
    <name type="scientific">marine sediment metagenome</name>
    <dbReference type="NCBI Taxonomy" id="412755"/>
    <lineage>
        <taxon>unclassified sequences</taxon>
        <taxon>metagenomes</taxon>
        <taxon>ecological metagenomes</taxon>
    </lineage>
</organism>
<evidence type="ECO:0008006" key="3">
    <source>
        <dbReference type="Google" id="ProtNLM"/>
    </source>
</evidence>
<evidence type="ECO:0000313" key="2">
    <source>
        <dbReference type="EMBL" id="KKL07940.1"/>
    </source>
</evidence>
<protein>
    <recommendedName>
        <fullName evidence="3">ABC-2 type transporter domain-containing protein</fullName>
    </recommendedName>
</protein>
<feature type="transmembrane region" description="Helical" evidence="1">
    <location>
        <begin position="68"/>
        <end position="89"/>
    </location>
</feature>
<feature type="transmembrane region" description="Helical" evidence="1">
    <location>
        <begin position="29"/>
        <end position="48"/>
    </location>
</feature>
<sequence>MTARLGWELRVVAALSLRAVKQAFRRPQFLAPILLFPTLFLAINTGGAGRAVELPAFPEVHGFLDFQLAGAMVQSTMLAGVSAGISLALDIEIGFMDRLI</sequence>
<accession>A0A0F9AEU7</accession>
<keyword evidence="1" id="KW-0472">Membrane</keyword>
<dbReference type="EMBL" id="LAZR01043085">
    <property type="protein sequence ID" value="KKL07940.1"/>
    <property type="molecule type" value="Genomic_DNA"/>
</dbReference>
<proteinExistence type="predicted"/>
<dbReference type="AlphaFoldDB" id="A0A0F9AEU7"/>
<gene>
    <name evidence="2" type="ORF">LCGC14_2580920</name>
</gene>
<keyword evidence="1" id="KW-1133">Transmembrane helix</keyword>
<comment type="caution">
    <text evidence="2">The sequence shown here is derived from an EMBL/GenBank/DDBJ whole genome shotgun (WGS) entry which is preliminary data.</text>
</comment>
<feature type="non-terminal residue" evidence="2">
    <location>
        <position position="100"/>
    </location>
</feature>
<keyword evidence="1" id="KW-0812">Transmembrane</keyword>
<evidence type="ECO:0000256" key="1">
    <source>
        <dbReference type="SAM" id="Phobius"/>
    </source>
</evidence>
<name>A0A0F9AEU7_9ZZZZ</name>
<reference evidence="2" key="1">
    <citation type="journal article" date="2015" name="Nature">
        <title>Complex archaea that bridge the gap between prokaryotes and eukaryotes.</title>
        <authorList>
            <person name="Spang A."/>
            <person name="Saw J.H."/>
            <person name="Jorgensen S.L."/>
            <person name="Zaremba-Niedzwiedzka K."/>
            <person name="Martijn J."/>
            <person name="Lind A.E."/>
            <person name="van Eijk R."/>
            <person name="Schleper C."/>
            <person name="Guy L."/>
            <person name="Ettema T.J."/>
        </authorList>
    </citation>
    <scope>NUCLEOTIDE SEQUENCE</scope>
</reference>